<reference evidence="2" key="1">
    <citation type="submission" date="2022-12" db="EMBL/GenBank/DDBJ databases">
        <authorList>
            <person name="Alioto T."/>
            <person name="Alioto T."/>
            <person name="Gomez Garrido J."/>
        </authorList>
    </citation>
    <scope>NUCLEOTIDE SEQUENCE</scope>
</reference>
<keyword evidence="1" id="KW-1133">Transmembrane helix</keyword>
<proteinExistence type="predicted"/>
<evidence type="ECO:0000313" key="2">
    <source>
        <dbReference type="EMBL" id="CAI5797989.1"/>
    </source>
</evidence>
<protein>
    <submittedName>
        <fullName evidence="2">Uncharacterized protein</fullName>
    </submittedName>
</protein>
<dbReference type="PANTHER" id="PTHR37998">
    <property type="entry name" value="TRANSMEMBRANE PROTEIN 262"/>
    <property type="match status" value="1"/>
</dbReference>
<dbReference type="AlphaFoldDB" id="A0AA35LKR3"/>
<sequence length="114" mass="13075">MSWKDPFITITFPSKVIYTIGSILMLIIHTGVLIGDLYHFFVSQRGDLMSFHFTVVLLREAHQSIEMIPLSHFSIIEDKSLLLLLFGFCSPHIQPASTGHCWQRSTLYKQTTMC</sequence>
<evidence type="ECO:0000256" key="1">
    <source>
        <dbReference type="SAM" id="Phobius"/>
    </source>
</evidence>
<dbReference type="PANTHER" id="PTHR37998:SF1">
    <property type="entry name" value="CATION CHANNEL SPERM-ASSOCIATED AUXILIARY SUBUNIT TMEM262"/>
    <property type="match status" value="1"/>
</dbReference>
<dbReference type="EMBL" id="OX395143">
    <property type="protein sequence ID" value="CAI5797989.1"/>
    <property type="molecule type" value="Genomic_DNA"/>
</dbReference>
<accession>A0AA35LKR3</accession>
<gene>
    <name evidence="2" type="ORF">PODLI_1B013140</name>
</gene>
<keyword evidence="1" id="KW-0812">Transmembrane</keyword>
<dbReference type="Proteomes" id="UP001178461">
    <property type="component" value="Chromosome 16"/>
</dbReference>
<keyword evidence="3" id="KW-1185">Reference proteome</keyword>
<dbReference type="InterPro" id="IPR040431">
    <property type="entry name" value="TM262"/>
</dbReference>
<name>A0AA35LKR3_9SAUR</name>
<evidence type="ECO:0000313" key="3">
    <source>
        <dbReference type="Proteomes" id="UP001178461"/>
    </source>
</evidence>
<organism evidence="2 3">
    <name type="scientific">Podarcis lilfordi</name>
    <name type="common">Lilford's wall lizard</name>
    <dbReference type="NCBI Taxonomy" id="74358"/>
    <lineage>
        <taxon>Eukaryota</taxon>
        <taxon>Metazoa</taxon>
        <taxon>Chordata</taxon>
        <taxon>Craniata</taxon>
        <taxon>Vertebrata</taxon>
        <taxon>Euteleostomi</taxon>
        <taxon>Lepidosauria</taxon>
        <taxon>Squamata</taxon>
        <taxon>Bifurcata</taxon>
        <taxon>Unidentata</taxon>
        <taxon>Episquamata</taxon>
        <taxon>Laterata</taxon>
        <taxon>Lacertibaenia</taxon>
        <taxon>Lacertidae</taxon>
        <taxon>Podarcis</taxon>
    </lineage>
</organism>
<keyword evidence="1" id="KW-0472">Membrane</keyword>
<feature type="transmembrane region" description="Helical" evidence="1">
    <location>
        <begin position="16"/>
        <end position="41"/>
    </location>
</feature>